<dbReference type="PROSITE" id="PS50082">
    <property type="entry name" value="WD_REPEATS_2"/>
    <property type="match status" value="1"/>
</dbReference>
<dbReference type="PROSITE" id="PS50294">
    <property type="entry name" value="WD_REPEATS_REGION"/>
    <property type="match status" value="1"/>
</dbReference>
<proteinExistence type="predicted"/>
<name>A0ABN3LIJ4_STRLO</name>
<gene>
    <name evidence="4" type="ORF">GCM10010276_23430</name>
</gene>
<dbReference type="RefSeq" id="WP_344400068.1">
    <property type="nucleotide sequence ID" value="NZ_BAAASG010000006.1"/>
</dbReference>
<sequence length="1265" mass="137482">MAGRPESPLDPSTGPVARFAAELRKLRAEAGSPTYRVMAQRAGQGTSTLSQAAGGERLPTLPVTLAYVRACAGDLQEWEERWRQAAAEVAAEPRTEDEDAEPPYRGLARFEPGDADLFFGRDELTDRLVELTRSRRFTAVFGPSGSGKSSLLRAGLIPRLRVPDPATPQPAALRVLTPGEHPLRTHGQRLTPKDAEGDTWLIVDQFEELYTLCHDPAERDQFIDRLLTATDPGSRLRVVIAVRADFLGRCAEHPALTAALQDATVLAGPMNRNELREAITKPAQAAGMIVERSLTARLIEEVSGEPGALPLLSHALLETWHRRNGRALTEAAYEAAGGLQGAIARTAEDTFGRLTPAQAGLARHMLLRLITPGDGTPDTRRPTDRGELVSSAPDTAQADADVVLERWARARLIILDDGAVDLAHETLISAWPRLSGWIDAERDRIRTHRQLTEAARAWHDLDRDPGALYRGTRLAIAQEAFAAPEQHAHLTPLEQSFLSAGLSARDRERQSAARSARRLRTFVVALSCLVVLALMAGLVAWQQNRAGQRQRVQDEARRVAAVAESLRSSEPTIAMRLSLAAWKIAELPETRSALMGSVAQKEQDAFRIPGQADGTEVYLNRDGGTAVSVSGERVTRWDVRSHRQLSSFRIPGMADASWPDVSRDGRILAFASTSSGIQLWDLDAGKKTGQLPGHDEDTVWFGPSGHTLAASGPDDGTGSVARLWDLRDRRVVFKHGLGSSGAVSDVATGPAFTDVKFTTMSLDTVSPDDRLTAMCPDNRLEVWDMARRRRLPGAWETAFHKDECRTGTITFTPDSRKVAVASGSGLRTWDVASGRELRQIKHRGLTQAEFSQNGRFVATAGDNEILLWRTDDPATPVFRMPWAHGQDLGAIRIDLKAGVLRYATGSSSTTVWTVSLGHALDQAWQQDTTVSAGFSPDGGLLAQSRQAGGRHRMRLLDVSTGKVLAGRLPTAPCQPQCSDVMTFASDSRTFAYSSENYASDEPPWVKVLDPRHPNRPTTLRFPPAADDSETIDAIALAPGGRSLVVSLSEERTEVWDVHRRARSSRLPGVWGESLAIADDDSLLATTQGDVVDLPSRAVTHRALMQGVPARLAFSHDGRHLAGGDESGWVTLWGRHGRQWLAEFPPESADAPAADDGSSTGVSALAFSHDGETLAVGTADGSVRLWDVASRRPVGSAFSDPGGGVMALAFGKDDRTLYVSAQHMPVLKYSVDARRMATDVCRRVESGLSRVDWYRYIPDVPYAASC</sequence>
<feature type="region of interest" description="Disordered" evidence="2">
    <location>
        <begin position="371"/>
        <end position="394"/>
    </location>
</feature>
<dbReference type="Gene3D" id="2.130.10.10">
    <property type="entry name" value="YVTN repeat-like/Quinoprotein amine dehydrogenase"/>
    <property type="match status" value="4"/>
</dbReference>
<evidence type="ECO:0000256" key="2">
    <source>
        <dbReference type="SAM" id="MobiDB-lite"/>
    </source>
</evidence>
<dbReference type="SUPFAM" id="SSF52540">
    <property type="entry name" value="P-loop containing nucleoside triphosphate hydrolases"/>
    <property type="match status" value="1"/>
</dbReference>
<reference evidence="4 5" key="1">
    <citation type="journal article" date="2019" name="Int. J. Syst. Evol. Microbiol.">
        <title>The Global Catalogue of Microorganisms (GCM) 10K type strain sequencing project: providing services to taxonomists for standard genome sequencing and annotation.</title>
        <authorList>
            <consortium name="The Broad Institute Genomics Platform"/>
            <consortium name="The Broad Institute Genome Sequencing Center for Infectious Disease"/>
            <person name="Wu L."/>
            <person name="Ma J."/>
        </authorList>
    </citation>
    <scope>NUCLEOTIDE SEQUENCE [LARGE SCALE GENOMIC DNA]</scope>
    <source>
        <strain evidence="4 5">JCM 4395</strain>
    </source>
</reference>
<dbReference type="InterPro" id="IPR036322">
    <property type="entry name" value="WD40_repeat_dom_sf"/>
</dbReference>
<dbReference type="EMBL" id="BAAASG010000006">
    <property type="protein sequence ID" value="GAA2484936.1"/>
    <property type="molecule type" value="Genomic_DNA"/>
</dbReference>
<accession>A0ABN3LIJ4</accession>
<dbReference type="InterPro" id="IPR027417">
    <property type="entry name" value="P-loop_NTPase"/>
</dbReference>
<organism evidence="4 5">
    <name type="scientific">Streptomyces longisporus</name>
    <dbReference type="NCBI Taxonomy" id="1948"/>
    <lineage>
        <taxon>Bacteria</taxon>
        <taxon>Bacillati</taxon>
        <taxon>Actinomycetota</taxon>
        <taxon>Actinomycetes</taxon>
        <taxon>Kitasatosporales</taxon>
        <taxon>Streptomycetaceae</taxon>
        <taxon>Streptomyces</taxon>
    </lineage>
</organism>
<dbReference type="SMART" id="SM00530">
    <property type="entry name" value="HTH_XRE"/>
    <property type="match status" value="1"/>
</dbReference>
<dbReference type="Gene3D" id="3.40.50.300">
    <property type="entry name" value="P-loop containing nucleotide triphosphate hydrolases"/>
    <property type="match status" value="1"/>
</dbReference>
<dbReference type="InterPro" id="IPR049052">
    <property type="entry name" value="nSTAND1"/>
</dbReference>
<evidence type="ECO:0000313" key="4">
    <source>
        <dbReference type="EMBL" id="GAA2484936.1"/>
    </source>
</evidence>
<feature type="compositionally biased region" description="Basic and acidic residues" evidence="2">
    <location>
        <begin position="377"/>
        <end position="387"/>
    </location>
</feature>
<feature type="domain" description="HTH cro/C1-type" evidence="3">
    <location>
        <begin position="22"/>
        <end position="78"/>
    </location>
</feature>
<comment type="caution">
    <text evidence="4">The sequence shown here is derived from an EMBL/GenBank/DDBJ whole genome shotgun (WGS) entry which is preliminary data.</text>
</comment>
<dbReference type="InterPro" id="IPR015943">
    <property type="entry name" value="WD40/YVTN_repeat-like_dom_sf"/>
</dbReference>
<protein>
    <recommendedName>
        <fullName evidence="3">HTH cro/C1-type domain-containing protein</fullName>
    </recommendedName>
</protein>
<dbReference type="PANTHER" id="PTHR19879:SF9">
    <property type="entry name" value="TRANSCRIPTION INITIATION FACTOR TFIID SUBUNIT 5"/>
    <property type="match status" value="1"/>
</dbReference>
<dbReference type="Pfam" id="PF20703">
    <property type="entry name" value="nSTAND1"/>
    <property type="match status" value="1"/>
</dbReference>
<evidence type="ECO:0000313" key="5">
    <source>
        <dbReference type="Proteomes" id="UP001501777"/>
    </source>
</evidence>
<dbReference type="SMART" id="SM00320">
    <property type="entry name" value="WD40"/>
    <property type="match status" value="6"/>
</dbReference>
<dbReference type="Pfam" id="PF00400">
    <property type="entry name" value="WD40"/>
    <property type="match status" value="2"/>
</dbReference>
<feature type="region of interest" description="Disordered" evidence="2">
    <location>
        <begin position="88"/>
        <end position="107"/>
    </location>
</feature>
<keyword evidence="1" id="KW-0853">WD repeat</keyword>
<evidence type="ECO:0000256" key="1">
    <source>
        <dbReference type="PROSITE-ProRule" id="PRU00221"/>
    </source>
</evidence>
<dbReference type="SUPFAM" id="SSF50978">
    <property type="entry name" value="WD40 repeat-like"/>
    <property type="match status" value="1"/>
</dbReference>
<feature type="repeat" description="WD" evidence="1">
    <location>
        <begin position="1154"/>
        <end position="1195"/>
    </location>
</feature>
<evidence type="ECO:0000259" key="3">
    <source>
        <dbReference type="SMART" id="SM00530"/>
    </source>
</evidence>
<dbReference type="InterPro" id="IPR001387">
    <property type="entry name" value="Cro/C1-type_HTH"/>
</dbReference>
<dbReference type="SUPFAM" id="SSF82171">
    <property type="entry name" value="DPP6 N-terminal domain-like"/>
    <property type="match status" value="1"/>
</dbReference>
<dbReference type="PANTHER" id="PTHR19879">
    <property type="entry name" value="TRANSCRIPTION INITIATION FACTOR TFIID"/>
    <property type="match status" value="1"/>
</dbReference>
<dbReference type="Proteomes" id="UP001501777">
    <property type="component" value="Unassembled WGS sequence"/>
</dbReference>
<dbReference type="InterPro" id="IPR001680">
    <property type="entry name" value="WD40_rpt"/>
</dbReference>
<keyword evidence="5" id="KW-1185">Reference proteome</keyword>
<dbReference type="PRINTS" id="PR01547">
    <property type="entry name" value="YEAST176DUF"/>
</dbReference>